<evidence type="ECO:0000256" key="1">
    <source>
        <dbReference type="SAM" id="Phobius"/>
    </source>
</evidence>
<feature type="transmembrane region" description="Helical" evidence="1">
    <location>
        <begin position="79"/>
        <end position="100"/>
    </location>
</feature>
<keyword evidence="1" id="KW-1133">Transmembrane helix</keyword>
<keyword evidence="1" id="KW-0472">Membrane</keyword>
<evidence type="ECO:0000313" key="2">
    <source>
        <dbReference type="EMBL" id="APG25959.1"/>
    </source>
</evidence>
<name>A0A1L3GJ64_SYNAC</name>
<proteinExistence type="predicted"/>
<dbReference type="KEGG" id="pace:A6070_07825"/>
<organism evidence="2 3">
    <name type="scientific">Syntrophotalea acetylenica</name>
    <name type="common">Pelobacter acetylenicus</name>
    <dbReference type="NCBI Taxonomy" id="29542"/>
    <lineage>
        <taxon>Bacteria</taxon>
        <taxon>Pseudomonadati</taxon>
        <taxon>Thermodesulfobacteriota</taxon>
        <taxon>Desulfuromonadia</taxon>
        <taxon>Desulfuromonadales</taxon>
        <taxon>Syntrophotaleaceae</taxon>
        <taxon>Syntrophotalea</taxon>
    </lineage>
</organism>
<sequence>MKRESALLKKLKFLKISLVVSWICYGIMVILGVSEDSGLINYEILTVAAIVLWLIIFIMGILFIFSLGGLAGDLNRSGIVWIGLSIITAPIGPIVAFSMMRNIVNTEIHNTQMGG</sequence>
<dbReference type="RefSeq" id="WP_072287800.1">
    <property type="nucleotide sequence ID" value="NZ_CP015455.1"/>
</dbReference>
<dbReference type="EMBL" id="CP015518">
    <property type="protein sequence ID" value="APG25959.1"/>
    <property type="molecule type" value="Genomic_DNA"/>
</dbReference>
<protein>
    <submittedName>
        <fullName evidence="2">Uncharacterized protein</fullName>
    </submittedName>
</protein>
<feature type="transmembrane region" description="Helical" evidence="1">
    <location>
        <begin position="44"/>
        <end position="67"/>
    </location>
</feature>
<keyword evidence="1" id="KW-0812">Transmembrane</keyword>
<dbReference type="AlphaFoldDB" id="A0A1L3GJ64"/>
<gene>
    <name evidence="2" type="ORF">A7E75_13800</name>
</gene>
<accession>A0A1L3GJ64</accession>
<reference evidence="2 3" key="1">
    <citation type="journal article" date="2017" name="Genome Announc.">
        <title>Complete Genome Sequences of Two Acetylene-Fermenting Pelobacter acetylenicus Strains.</title>
        <authorList>
            <person name="Sutton J.M."/>
            <person name="Baesman S.M."/>
            <person name="Fierst J.L."/>
            <person name="Poret-Peterson A.T."/>
            <person name="Oremland R.S."/>
            <person name="Dunlap D.S."/>
            <person name="Akob D.M."/>
        </authorList>
    </citation>
    <scope>NUCLEOTIDE SEQUENCE [LARGE SCALE GENOMIC DNA]</scope>
    <source>
        <strain evidence="2 3">DSM 3247</strain>
    </source>
</reference>
<evidence type="ECO:0000313" key="3">
    <source>
        <dbReference type="Proteomes" id="UP000182264"/>
    </source>
</evidence>
<feature type="transmembrane region" description="Helical" evidence="1">
    <location>
        <begin position="12"/>
        <end position="32"/>
    </location>
</feature>
<keyword evidence="3" id="KW-1185">Reference proteome</keyword>
<dbReference type="Proteomes" id="UP000182264">
    <property type="component" value="Chromosome"/>
</dbReference>